<dbReference type="OrthoDB" id="9784339at2"/>
<dbReference type="Proteomes" id="UP000182771">
    <property type="component" value="Unassembled WGS sequence"/>
</dbReference>
<dbReference type="SUPFAM" id="SSF52788">
    <property type="entry name" value="Phosphotyrosine protein phosphatases I"/>
    <property type="match status" value="1"/>
</dbReference>
<evidence type="ECO:0000313" key="3">
    <source>
        <dbReference type="EMBL" id="SDW84779.1"/>
    </source>
</evidence>
<dbReference type="AlphaFoldDB" id="A0A1H2WXT6"/>
<keyword evidence="1" id="KW-0059">Arsenical resistance</keyword>
<evidence type="ECO:0000259" key="2">
    <source>
        <dbReference type="SMART" id="SM00226"/>
    </source>
</evidence>
<evidence type="ECO:0000256" key="1">
    <source>
        <dbReference type="ARBA" id="ARBA00022849"/>
    </source>
</evidence>
<feature type="domain" description="Phosphotyrosine protein phosphatase I" evidence="2">
    <location>
        <begin position="1"/>
        <end position="135"/>
    </location>
</feature>
<dbReference type="GO" id="GO:0046685">
    <property type="term" value="P:response to arsenic-containing substance"/>
    <property type="evidence" value="ECO:0007669"/>
    <property type="project" value="UniProtKB-KW"/>
</dbReference>
<name>A0A1H2WXT6_9FLAO</name>
<gene>
    <name evidence="3" type="ORF">SAMN05444420_104227</name>
</gene>
<proteinExistence type="predicted"/>
<dbReference type="SMART" id="SM00226">
    <property type="entry name" value="LMWPc"/>
    <property type="match status" value="1"/>
</dbReference>
<accession>A0A1H2WXT6</accession>
<dbReference type="InterPro" id="IPR023485">
    <property type="entry name" value="Ptyr_pPase"/>
</dbReference>
<protein>
    <submittedName>
        <fullName evidence="3">Arsenate reductase</fullName>
    </submittedName>
</protein>
<dbReference type="RefSeq" id="WP_016420839.1">
    <property type="nucleotide sequence ID" value="NZ_CALGWW010000015.1"/>
</dbReference>
<reference evidence="3 4" key="1">
    <citation type="submission" date="2016-10" db="EMBL/GenBank/DDBJ databases">
        <authorList>
            <person name="Varghese N."/>
            <person name="Submissions S."/>
        </authorList>
    </citation>
    <scope>NUCLEOTIDE SEQUENCE [LARGE SCALE GENOMIC DNA]</scope>
    <source>
        <strain evidence="3 4">DSM 11449</strain>
    </source>
</reference>
<sequence>MKVLILCIGNSCRSQMAHGFLQSFDKNIEVYSGGTVPAKQVNAKAVEVMKEAGIDITSHVPTPVNTYLDKEWDYVITVRGGANESCSMFTAKVRNRLHIGFDDPSEAAGSPEFINSEFHRVRDEIKARFYQFYIDHIQGKQE</sequence>
<dbReference type="Gene3D" id="3.40.50.2300">
    <property type="match status" value="1"/>
</dbReference>
<dbReference type="PANTHER" id="PTHR43428">
    <property type="entry name" value="ARSENATE REDUCTASE"/>
    <property type="match status" value="1"/>
</dbReference>
<evidence type="ECO:0000313" key="4">
    <source>
        <dbReference type="Proteomes" id="UP000182771"/>
    </source>
</evidence>
<dbReference type="EMBL" id="FNND01000004">
    <property type="protein sequence ID" value="SDW84779.1"/>
    <property type="molecule type" value="Genomic_DNA"/>
</dbReference>
<organism evidence="3 4">
    <name type="scientific">Capnocytophaga granulosa</name>
    <dbReference type="NCBI Taxonomy" id="45242"/>
    <lineage>
        <taxon>Bacteria</taxon>
        <taxon>Pseudomonadati</taxon>
        <taxon>Bacteroidota</taxon>
        <taxon>Flavobacteriia</taxon>
        <taxon>Flavobacteriales</taxon>
        <taxon>Flavobacteriaceae</taxon>
        <taxon>Capnocytophaga</taxon>
    </lineage>
</organism>
<dbReference type="GeneID" id="85017252"/>
<comment type="caution">
    <text evidence="3">The sequence shown here is derived from an EMBL/GenBank/DDBJ whole genome shotgun (WGS) entry which is preliminary data.</text>
</comment>
<keyword evidence="4" id="KW-1185">Reference proteome</keyword>
<dbReference type="CDD" id="cd16345">
    <property type="entry name" value="LMWP_ArsC"/>
    <property type="match status" value="1"/>
</dbReference>
<dbReference type="Pfam" id="PF01451">
    <property type="entry name" value="LMWPc"/>
    <property type="match status" value="1"/>
</dbReference>
<dbReference type="InterPro" id="IPR036196">
    <property type="entry name" value="Ptyr_pPase_sf"/>
</dbReference>
<dbReference type="PANTHER" id="PTHR43428:SF1">
    <property type="entry name" value="ARSENATE REDUCTASE"/>
    <property type="match status" value="1"/>
</dbReference>